<sequence>MRNALLKTLVVFLAGICLILAAVTVPFIIARTPLQTVTVLAGIILAGVGGGLILVGEITKREDAQ</sequence>
<dbReference type="EMBL" id="JGYV01000001">
    <property type="protein sequence ID" value="KFI66085.1"/>
    <property type="molecule type" value="Genomic_DNA"/>
</dbReference>
<keyword evidence="3" id="KW-1185">Reference proteome</keyword>
<comment type="caution">
    <text evidence="2">The sequence shown here is derived from an EMBL/GenBank/DDBJ whole genome shotgun (WGS) entry which is preliminary data.</text>
</comment>
<keyword evidence="1" id="KW-0812">Transmembrane</keyword>
<feature type="transmembrane region" description="Helical" evidence="1">
    <location>
        <begin position="36"/>
        <end position="55"/>
    </location>
</feature>
<evidence type="ECO:0000313" key="2">
    <source>
        <dbReference type="EMBL" id="KFI66085.1"/>
    </source>
</evidence>
<dbReference type="RefSeq" id="WP_033515363.1">
    <property type="nucleotide sequence ID" value="NZ_JGYV01000001.1"/>
</dbReference>
<evidence type="ECO:0000256" key="1">
    <source>
        <dbReference type="SAM" id="Phobius"/>
    </source>
</evidence>
<organism evidence="2 3">
    <name type="scientific">Bifidobacterium cuniculi</name>
    <dbReference type="NCBI Taxonomy" id="1688"/>
    <lineage>
        <taxon>Bacteria</taxon>
        <taxon>Bacillati</taxon>
        <taxon>Actinomycetota</taxon>
        <taxon>Actinomycetes</taxon>
        <taxon>Bifidobacteriales</taxon>
        <taxon>Bifidobacteriaceae</taxon>
        <taxon>Bifidobacterium</taxon>
    </lineage>
</organism>
<keyword evidence="1" id="KW-1133">Transmembrane helix</keyword>
<reference evidence="2 3" key="1">
    <citation type="submission" date="2014-03" db="EMBL/GenBank/DDBJ databases">
        <title>Genomics of Bifidobacteria.</title>
        <authorList>
            <person name="Ventura M."/>
            <person name="Milani C."/>
            <person name="Lugli G.A."/>
        </authorList>
    </citation>
    <scope>NUCLEOTIDE SEQUENCE [LARGE SCALE GENOMIC DNA]</scope>
    <source>
        <strain evidence="2 3">LMG 10738</strain>
    </source>
</reference>
<proteinExistence type="predicted"/>
<name>A0A087B4Y5_9BIFI</name>
<dbReference type="Proteomes" id="UP000029067">
    <property type="component" value="Unassembled WGS sequence"/>
</dbReference>
<dbReference type="STRING" id="1688.BCUN_0587"/>
<accession>A0A087B4Y5</accession>
<protein>
    <submittedName>
        <fullName evidence="2">Uncharacterized protein</fullName>
    </submittedName>
</protein>
<keyword evidence="1" id="KW-0472">Membrane</keyword>
<dbReference type="AlphaFoldDB" id="A0A087B4Y5"/>
<feature type="transmembrane region" description="Helical" evidence="1">
    <location>
        <begin position="9"/>
        <end position="30"/>
    </location>
</feature>
<evidence type="ECO:0000313" key="3">
    <source>
        <dbReference type="Proteomes" id="UP000029067"/>
    </source>
</evidence>
<gene>
    <name evidence="2" type="ORF">BCUN_0587</name>
</gene>